<feature type="transmembrane region" description="Helical" evidence="9">
    <location>
        <begin position="233"/>
        <end position="259"/>
    </location>
</feature>
<evidence type="ECO:0000256" key="6">
    <source>
        <dbReference type="ARBA" id="ARBA00022989"/>
    </source>
</evidence>
<organism evidence="10">
    <name type="scientific">Strombidium rassoulzadegani</name>
    <dbReference type="NCBI Taxonomy" id="1082188"/>
    <lineage>
        <taxon>Eukaryota</taxon>
        <taxon>Sar</taxon>
        <taxon>Alveolata</taxon>
        <taxon>Ciliophora</taxon>
        <taxon>Intramacronucleata</taxon>
        <taxon>Spirotrichea</taxon>
        <taxon>Oligotrichia</taxon>
        <taxon>Strombidiidae</taxon>
        <taxon>Strombidium</taxon>
    </lineage>
</organism>
<evidence type="ECO:0000256" key="8">
    <source>
        <dbReference type="ARBA" id="ARBA00023136"/>
    </source>
</evidence>
<feature type="transmembrane region" description="Helical" evidence="9">
    <location>
        <begin position="64"/>
        <end position="86"/>
    </location>
</feature>
<dbReference type="AlphaFoldDB" id="A0A7S3CLF2"/>
<dbReference type="EMBL" id="HBIA01003020">
    <property type="protein sequence ID" value="CAE0229759.1"/>
    <property type="molecule type" value="Transcribed_RNA"/>
</dbReference>
<keyword evidence="7" id="KW-0496">Mitochondrion</keyword>
<protein>
    <recommendedName>
        <fullName evidence="11">Sideroflexin</fullName>
    </recommendedName>
</protein>
<gene>
    <name evidence="10" type="ORF">SRAS04492_LOCUS1543</name>
</gene>
<dbReference type="PANTHER" id="PTHR11153:SF6">
    <property type="entry name" value="SIDEROFLEXIN-5"/>
    <property type="match status" value="1"/>
</dbReference>
<dbReference type="GO" id="GO:0015075">
    <property type="term" value="F:monoatomic ion transmembrane transporter activity"/>
    <property type="evidence" value="ECO:0007669"/>
    <property type="project" value="InterPro"/>
</dbReference>
<comment type="similarity">
    <text evidence="2">Belongs to the sideroflexin family.</text>
</comment>
<proteinExistence type="inferred from homology"/>
<keyword evidence="3" id="KW-0813">Transport</keyword>
<evidence type="ECO:0000313" key="10">
    <source>
        <dbReference type="EMBL" id="CAE0229759.1"/>
    </source>
</evidence>
<evidence type="ECO:0000256" key="1">
    <source>
        <dbReference type="ARBA" id="ARBA00004225"/>
    </source>
</evidence>
<keyword evidence="8 9" id="KW-0472">Membrane</keyword>
<comment type="subcellular location">
    <subcellularLocation>
        <location evidence="1">Mitochondrion membrane</location>
        <topology evidence="1">Multi-pass membrane protein</topology>
    </subcellularLocation>
</comment>
<dbReference type="GO" id="GO:1990542">
    <property type="term" value="P:mitochondrial transmembrane transport"/>
    <property type="evidence" value="ECO:0007669"/>
    <property type="project" value="TreeGrafter"/>
</dbReference>
<name>A0A7S3CLF2_9SPIT</name>
<dbReference type="InterPro" id="IPR004686">
    <property type="entry name" value="Mtc"/>
</dbReference>
<sequence>MIEDQRRRESEQLEKTGRGEILLNRKQIKELRTAETVVSTAIHPDTGHLIPWPMRLSSFIIMNLPISFGMVVAAPTTFNTIFWQWVNQSYNAALNYGNRNASSSYTSQDILKSYSYACASSITVALGLRKMLESRTKNMRGAKVFVFNTVSTFFACSTAGFLNAYCMRQTELEKGIDLVNPSDPAQVIGKSQRAAKKAVMDTAISRYILCLPLFLPSFVMFQMEKKGVLPLRFWPLTLVQMSLFFIELYIAVPFAIAIYPQVGTIKSEKVEKEFREWRDSSGQPLSEFQYNKGL</sequence>
<evidence type="ECO:0000256" key="3">
    <source>
        <dbReference type="ARBA" id="ARBA00022448"/>
    </source>
</evidence>
<dbReference type="Pfam" id="PF03820">
    <property type="entry name" value="SFXNs"/>
    <property type="match status" value="1"/>
</dbReference>
<evidence type="ECO:0000256" key="7">
    <source>
        <dbReference type="ARBA" id="ARBA00023128"/>
    </source>
</evidence>
<evidence type="ECO:0000256" key="2">
    <source>
        <dbReference type="ARBA" id="ARBA00005974"/>
    </source>
</evidence>
<dbReference type="GO" id="GO:0006865">
    <property type="term" value="P:amino acid transport"/>
    <property type="evidence" value="ECO:0007669"/>
    <property type="project" value="UniProtKB-KW"/>
</dbReference>
<accession>A0A7S3CLF2</accession>
<keyword evidence="4 9" id="KW-0812">Transmembrane</keyword>
<dbReference type="GO" id="GO:0005743">
    <property type="term" value="C:mitochondrial inner membrane"/>
    <property type="evidence" value="ECO:0007669"/>
    <property type="project" value="TreeGrafter"/>
</dbReference>
<keyword evidence="6 9" id="KW-1133">Transmembrane helix</keyword>
<feature type="transmembrane region" description="Helical" evidence="9">
    <location>
        <begin position="144"/>
        <end position="165"/>
    </location>
</feature>
<keyword evidence="5" id="KW-0029">Amino-acid transport</keyword>
<reference evidence="10" key="1">
    <citation type="submission" date="2021-01" db="EMBL/GenBank/DDBJ databases">
        <authorList>
            <person name="Corre E."/>
            <person name="Pelletier E."/>
            <person name="Niang G."/>
            <person name="Scheremetjew M."/>
            <person name="Finn R."/>
            <person name="Kale V."/>
            <person name="Holt S."/>
            <person name="Cochrane G."/>
            <person name="Meng A."/>
            <person name="Brown T."/>
            <person name="Cohen L."/>
        </authorList>
    </citation>
    <scope>NUCLEOTIDE SEQUENCE</scope>
    <source>
        <strain evidence="10">Ras09</strain>
    </source>
</reference>
<evidence type="ECO:0000256" key="4">
    <source>
        <dbReference type="ARBA" id="ARBA00022692"/>
    </source>
</evidence>
<feature type="transmembrane region" description="Helical" evidence="9">
    <location>
        <begin position="204"/>
        <end position="221"/>
    </location>
</feature>
<evidence type="ECO:0000256" key="9">
    <source>
        <dbReference type="SAM" id="Phobius"/>
    </source>
</evidence>
<dbReference type="PANTHER" id="PTHR11153">
    <property type="entry name" value="SIDEROFLEXIN"/>
    <property type="match status" value="1"/>
</dbReference>
<evidence type="ECO:0000256" key="5">
    <source>
        <dbReference type="ARBA" id="ARBA00022970"/>
    </source>
</evidence>
<evidence type="ECO:0008006" key="11">
    <source>
        <dbReference type="Google" id="ProtNLM"/>
    </source>
</evidence>